<feature type="chain" id="PRO_5046811214" evidence="6">
    <location>
        <begin position="24"/>
        <end position="218"/>
    </location>
</feature>
<reference evidence="9" key="1">
    <citation type="journal article" date="2019" name="Int. J. Syst. Evol. Microbiol.">
        <title>The Global Catalogue of Microorganisms (GCM) 10K type strain sequencing project: providing services to taxonomists for standard genome sequencing and annotation.</title>
        <authorList>
            <consortium name="The Broad Institute Genomics Platform"/>
            <consortium name="The Broad Institute Genome Sequencing Center for Infectious Disease"/>
            <person name="Wu L."/>
            <person name="Ma J."/>
        </authorList>
    </citation>
    <scope>NUCLEOTIDE SEQUENCE [LARGE SCALE GENOMIC DNA]</scope>
    <source>
        <strain evidence="9">JCM 18401</strain>
    </source>
</reference>
<dbReference type="PROSITE" id="PS51257">
    <property type="entry name" value="PROKAR_LIPOPROTEIN"/>
    <property type="match status" value="1"/>
</dbReference>
<evidence type="ECO:0000256" key="2">
    <source>
        <dbReference type="ARBA" id="ARBA00023136"/>
    </source>
</evidence>
<dbReference type="InterPro" id="IPR006690">
    <property type="entry name" value="OMPA-like_CS"/>
</dbReference>
<protein>
    <submittedName>
        <fullName evidence="8">OmpA family lipoprotein</fullName>
    </submittedName>
</protein>
<gene>
    <name evidence="8" type="ORF">GCM10023333_21210</name>
</gene>
<organism evidence="8 9">
    <name type="scientific">Ferrimonas pelagia</name>
    <dbReference type="NCBI Taxonomy" id="1177826"/>
    <lineage>
        <taxon>Bacteria</taxon>
        <taxon>Pseudomonadati</taxon>
        <taxon>Pseudomonadota</taxon>
        <taxon>Gammaproteobacteria</taxon>
        <taxon>Alteromonadales</taxon>
        <taxon>Ferrimonadaceae</taxon>
        <taxon>Ferrimonas</taxon>
    </lineage>
</organism>
<dbReference type="SUPFAM" id="SSF103088">
    <property type="entry name" value="OmpA-like"/>
    <property type="match status" value="1"/>
</dbReference>
<dbReference type="PRINTS" id="PR01021">
    <property type="entry name" value="OMPADOMAIN"/>
</dbReference>
<name>A0ABP9EX74_9GAMM</name>
<dbReference type="PANTHER" id="PTHR30329">
    <property type="entry name" value="STATOR ELEMENT OF FLAGELLAR MOTOR COMPLEX"/>
    <property type="match status" value="1"/>
</dbReference>
<dbReference type="InterPro" id="IPR006664">
    <property type="entry name" value="OMP_bac"/>
</dbReference>
<feature type="domain" description="OmpA-like" evidence="7">
    <location>
        <begin position="101"/>
        <end position="218"/>
    </location>
</feature>
<accession>A0ABP9EX74</accession>
<keyword evidence="8" id="KW-0449">Lipoprotein</keyword>
<evidence type="ECO:0000259" key="7">
    <source>
        <dbReference type="PROSITE" id="PS51123"/>
    </source>
</evidence>
<keyword evidence="3" id="KW-0998">Cell outer membrane</keyword>
<comment type="caution">
    <text evidence="8">The sequence shown here is derived from an EMBL/GenBank/DDBJ whole genome shotgun (WGS) entry which is preliminary data.</text>
</comment>
<comment type="subcellular location">
    <subcellularLocation>
        <location evidence="1">Cell outer membrane</location>
    </subcellularLocation>
</comment>
<evidence type="ECO:0000256" key="3">
    <source>
        <dbReference type="ARBA" id="ARBA00023237"/>
    </source>
</evidence>
<dbReference type="PROSITE" id="PS01068">
    <property type="entry name" value="OMPA_1"/>
    <property type="match status" value="1"/>
</dbReference>
<dbReference type="InterPro" id="IPR050330">
    <property type="entry name" value="Bact_OuterMem_StrucFunc"/>
</dbReference>
<proteinExistence type="predicted"/>
<keyword evidence="6" id="KW-0732">Signal</keyword>
<evidence type="ECO:0000313" key="9">
    <source>
        <dbReference type="Proteomes" id="UP001499988"/>
    </source>
</evidence>
<dbReference type="PROSITE" id="PS51123">
    <property type="entry name" value="OMPA_2"/>
    <property type="match status" value="1"/>
</dbReference>
<dbReference type="PANTHER" id="PTHR30329:SF21">
    <property type="entry name" value="LIPOPROTEIN YIAD-RELATED"/>
    <property type="match status" value="1"/>
</dbReference>
<dbReference type="Pfam" id="PF00691">
    <property type="entry name" value="OmpA"/>
    <property type="match status" value="1"/>
</dbReference>
<evidence type="ECO:0000256" key="1">
    <source>
        <dbReference type="ARBA" id="ARBA00004442"/>
    </source>
</evidence>
<feature type="compositionally biased region" description="Polar residues" evidence="5">
    <location>
        <begin position="195"/>
        <end position="207"/>
    </location>
</feature>
<keyword evidence="9" id="KW-1185">Reference proteome</keyword>
<keyword evidence="2 4" id="KW-0472">Membrane</keyword>
<sequence>MKIRLVPLALAALLATGCASTDAYTGEQKTSNATSGALIGAVGGALIGAASSSKSDRKKGLLIGAASGAAVGGGIGHYMDQQEAKLRQQLAGTGVSVVRQGDNIQLVMPNSLTFDVGSARLKMPAINTLSGVALVVQEFDQTDLRITGHTDSTGSRDLNMRLSQERAEAVASELLRHQVAVGRMNTTGAGPDQPIASNQTSDGQAQNRRVEIVLTPKG</sequence>
<dbReference type="CDD" id="cd07185">
    <property type="entry name" value="OmpA_C-like"/>
    <property type="match status" value="1"/>
</dbReference>
<dbReference type="Proteomes" id="UP001499988">
    <property type="component" value="Unassembled WGS sequence"/>
</dbReference>
<dbReference type="EMBL" id="BAABJZ010000071">
    <property type="protein sequence ID" value="GAA4887543.1"/>
    <property type="molecule type" value="Genomic_DNA"/>
</dbReference>
<feature type="signal peptide" evidence="6">
    <location>
        <begin position="1"/>
        <end position="23"/>
    </location>
</feature>
<dbReference type="InterPro" id="IPR027367">
    <property type="entry name" value="Gly-zipper_YMGG"/>
</dbReference>
<dbReference type="Pfam" id="PF13441">
    <property type="entry name" value="Gly-zipper_YMGG"/>
    <property type="match status" value="1"/>
</dbReference>
<evidence type="ECO:0000256" key="5">
    <source>
        <dbReference type="SAM" id="MobiDB-lite"/>
    </source>
</evidence>
<evidence type="ECO:0000256" key="4">
    <source>
        <dbReference type="PROSITE-ProRule" id="PRU00473"/>
    </source>
</evidence>
<dbReference type="Gene3D" id="3.30.1330.60">
    <property type="entry name" value="OmpA-like domain"/>
    <property type="match status" value="1"/>
</dbReference>
<dbReference type="InterPro" id="IPR006665">
    <property type="entry name" value="OmpA-like"/>
</dbReference>
<dbReference type="InterPro" id="IPR036737">
    <property type="entry name" value="OmpA-like_sf"/>
</dbReference>
<evidence type="ECO:0000256" key="6">
    <source>
        <dbReference type="SAM" id="SignalP"/>
    </source>
</evidence>
<feature type="region of interest" description="Disordered" evidence="5">
    <location>
        <begin position="184"/>
        <end position="207"/>
    </location>
</feature>
<dbReference type="RefSeq" id="WP_345335358.1">
    <property type="nucleotide sequence ID" value="NZ_BAABJZ010000071.1"/>
</dbReference>
<evidence type="ECO:0000313" key="8">
    <source>
        <dbReference type="EMBL" id="GAA4887543.1"/>
    </source>
</evidence>